<feature type="domain" description="PPM-type phosphatase" evidence="3">
    <location>
        <begin position="330"/>
        <end position="547"/>
    </location>
</feature>
<organism evidence="4 5">
    <name type="scientific">Treponema berlinense</name>
    <dbReference type="NCBI Taxonomy" id="225004"/>
    <lineage>
        <taxon>Bacteria</taxon>
        <taxon>Pseudomonadati</taxon>
        <taxon>Spirochaetota</taxon>
        <taxon>Spirochaetia</taxon>
        <taxon>Spirochaetales</taxon>
        <taxon>Treponemataceae</taxon>
        <taxon>Treponema</taxon>
    </lineage>
</organism>
<protein>
    <submittedName>
        <fullName evidence="4">Sigma-B regulation protein RsbU (Phosphoserine phosphatase)</fullName>
    </submittedName>
</protein>
<dbReference type="EMBL" id="FUXC01000002">
    <property type="protein sequence ID" value="SJZ54590.1"/>
    <property type="molecule type" value="Genomic_DNA"/>
</dbReference>
<evidence type="ECO:0000313" key="5">
    <source>
        <dbReference type="Proteomes" id="UP000190395"/>
    </source>
</evidence>
<keyword evidence="2" id="KW-0472">Membrane</keyword>
<keyword evidence="2" id="KW-0812">Transmembrane</keyword>
<dbReference type="InterPro" id="IPR052016">
    <property type="entry name" value="Bact_Sigma-Reg"/>
</dbReference>
<dbReference type="SUPFAM" id="SSF55781">
    <property type="entry name" value="GAF domain-like"/>
    <property type="match status" value="1"/>
</dbReference>
<keyword evidence="1" id="KW-0378">Hydrolase</keyword>
<dbReference type="InterPro" id="IPR029016">
    <property type="entry name" value="GAF-like_dom_sf"/>
</dbReference>
<evidence type="ECO:0000256" key="1">
    <source>
        <dbReference type="ARBA" id="ARBA00022801"/>
    </source>
</evidence>
<dbReference type="GO" id="GO:0016791">
    <property type="term" value="F:phosphatase activity"/>
    <property type="evidence" value="ECO:0007669"/>
    <property type="project" value="TreeGrafter"/>
</dbReference>
<dbReference type="SUPFAM" id="SSF81606">
    <property type="entry name" value="PP2C-like"/>
    <property type="match status" value="1"/>
</dbReference>
<dbReference type="Proteomes" id="UP000190395">
    <property type="component" value="Unassembled WGS sequence"/>
</dbReference>
<dbReference type="PANTHER" id="PTHR43156:SF2">
    <property type="entry name" value="STAGE II SPORULATION PROTEIN E"/>
    <property type="match status" value="1"/>
</dbReference>
<proteinExistence type="predicted"/>
<feature type="transmembrane region" description="Helical" evidence="2">
    <location>
        <begin position="63"/>
        <end position="84"/>
    </location>
</feature>
<gene>
    <name evidence="4" type="ORF">SAMN02745152_00553</name>
</gene>
<keyword evidence="2" id="KW-1133">Transmembrane helix</keyword>
<dbReference type="PANTHER" id="PTHR43156">
    <property type="entry name" value="STAGE II SPORULATION PROTEIN E-RELATED"/>
    <property type="match status" value="1"/>
</dbReference>
<dbReference type="Gene3D" id="3.60.40.10">
    <property type="entry name" value="PPM-type phosphatase domain"/>
    <property type="match status" value="1"/>
</dbReference>
<sequence length="548" mass="60395">MFNSDAIAYLPLLGTAILATILFIFLAVIKTRKTAKVSYLSFLSVLILIFDCIYTIFNPGISNFVFLLILATAVFIPYLVMLAFGKPKKEVSEEPVDEEIKKPEIIVEDIKPDEVNLIEKGRSFVILASDSFGSKEGMQNLLDSINKTCMEITNADGGAVLMVDDFEDSINVKSFLGVFPPPYKLPAELPHKELRVSTSFKFATFALRDNIFGEIASSGKPEIINSPKDDPRITENGPEDFLKLGSFIFIPIRLRGRGIVIGLIALSKNPGKKFTQKEFDWALTLAGFAESALKTTISFQVYNEKNEISKESKIAENLQNVLLPKKLPPLQGLSFGSFTMHTEGVCSDAFDVLSVRQDRTSVILMDVAGKGTNSFLVMSMLRSMIRLLVNTPQPAGTILSLANREICGEINFEHFASVALINYNDAKKTVQFSSAGTTPVFLYNAQNQTIERKSLASEPLGVEKTTSYKDIQFTVSPGDIIITYTDGLVEALDASGKQYSLNRLLNIVKTNSKSSGKQIADLVKADMKKFVGSELLHDDQTLLAVKIQ</sequence>
<evidence type="ECO:0000313" key="4">
    <source>
        <dbReference type="EMBL" id="SJZ54590.1"/>
    </source>
</evidence>
<reference evidence="4 5" key="1">
    <citation type="submission" date="2017-02" db="EMBL/GenBank/DDBJ databases">
        <authorList>
            <person name="Peterson S.W."/>
        </authorList>
    </citation>
    <scope>NUCLEOTIDE SEQUENCE [LARGE SCALE GENOMIC DNA]</scope>
    <source>
        <strain evidence="4 5">ATCC BAA-909</strain>
    </source>
</reference>
<dbReference type="InterPro" id="IPR036457">
    <property type="entry name" value="PPM-type-like_dom_sf"/>
</dbReference>
<feature type="transmembrane region" description="Helical" evidence="2">
    <location>
        <begin position="39"/>
        <end position="57"/>
    </location>
</feature>
<dbReference type="Gene3D" id="3.30.450.40">
    <property type="match status" value="1"/>
</dbReference>
<evidence type="ECO:0000259" key="3">
    <source>
        <dbReference type="SMART" id="SM00331"/>
    </source>
</evidence>
<dbReference type="Pfam" id="PF07228">
    <property type="entry name" value="SpoIIE"/>
    <property type="match status" value="1"/>
</dbReference>
<accession>A0A1T4LIQ1</accession>
<dbReference type="GeneID" id="303366823"/>
<evidence type="ECO:0000256" key="2">
    <source>
        <dbReference type="SAM" id="Phobius"/>
    </source>
</evidence>
<dbReference type="SMART" id="SM00331">
    <property type="entry name" value="PP2C_SIG"/>
    <property type="match status" value="1"/>
</dbReference>
<dbReference type="InterPro" id="IPR003018">
    <property type="entry name" value="GAF"/>
</dbReference>
<dbReference type="OrthoDB" id="9773346at2"/>
<feature type="transmembrane region" description="Helical" evidence="2">
    <location>
        <begin position="6"/>
        <end position="27"/>
    </location>
</feature>
<dbReference type="RefSeq" id="WP_078930303.1">
    <property type="nucleotide sequence ID" value="NZ_FUXC01000002.1"/>
</dbReference>
<dbReference type="AlphaFoldDB" id="A0A1T4LIQ1"/>
<dbReference type="Pfam" id="PF13185">
    <property type="entry name" value="GAF_2"/>
    <property type="match status" value="1"/>
</dbReference>
<dbReference type="InterPro" id="IPR001932">
    <property type="entry name" value="PPM-type_phosphatase-like_dom"/>
</dbReference>
<dbReference type="STRING" id="225004.SAMN02745152_00553"/>
<name>A0A1T4LIQ1_9SPIR</name>
<keyword evidence="5" id="KW-1185">Reference proteome</keyword>